<protein>
    <submittedName>
        <fullName evidence="1">Uncharacterized protein</fullName>
    </submittedName>
</protein>
<name>A0A286RA27_9BACT</name>
<dbReference type="EMBL" id="CP018477">
    <property type="protein sequence ID" value="ASV72811.1"/>
    <property type="molecule type" value="Genomic_DNA"/>
</dbReference>
<dbReference type="AlphaFoldDB" id="A0A286RA27"/>
<accession>A0A286RA27</accession>
<proteinExistence type="predicted"/>
<evidence type="ECO:0000313" key="2">
    <source>
        <dbReference type="Proteomes" id="UP000215086"/>
    </source>
</evidence>
<reference evidence="1 2" key="1">
    <citation type="journal article" name="Front. Microbiol.">
        <title>Sugar Metabolism of the First Thermophilic Planctomycete Thermogutta terrifontis: Comparative Genomic and Transcriptomic Approaches.</title>
        <authorList>
            <person name="Elcheninov A.G."/>
            <person name="Menzel P."/>
            <person name="Gudbergsdottir S.R."/>
            <person name="Slesarev A.I."/>
            <person name="Kadnikov V.V."/>
            <person name="Krogh A."/>
            <person name="Bonch-Osmolovskaya E.A."/>
            <person name="Peng X."/>
            <person name="Kublanov I.V."/>
        </authorList>
    </citation>
    <scope>NUCLEOTIDE SEQUENCE [LARGE SCALE GENOMIC DNA]</scope>
    <source>
        <strain evidence="1 2">R1</strain>
    </source>
</reference>
<dbReference type="KEGG" id="ttf:THTE_0209"/>
<dbReference type="RefSeq" id="WP_157731568.1">
    <property type="nucleotide sequence ID" value="NZ_CP018477.1"/>
</dbReference>
<evidence type="ECO:0000313" key="1">
    <source>
        <dbReference type="EMBL" id="ASV72811.1"/>
    </source>
</evidence>
<dbReference type="InterPro" id="IPR020568">
    <property type="entry name" value="Ribosomal_Su5_D2-typ_SF"/>
</dbReference>
<dbReference type="InterPro" id="IPR014721">
    <property type="entry name" value="Ribsml_uS5_D2-typ_fold_subgr"/>
</dbReference>
<gene>
    <name evidence="1" type="ORF">THTE_0209</name>
</gene>
<dbReference type="Proteomes" id="UP000215086">
    <property type="component" value="Chromosome"/>
</dbReference>
<dbReference type="OrthoDB" id="9851638at2"/>
<dbReference type="Gene3D" id="3.30.230.10">
    <property type="match status" value="1"/>
</dbReference>
<keyword evidence="2" id="KW-1185">Reference proteome</keyword>
<dbReference type="SUPFAM" id="SSF54211">
    <property type="entry name" value="Ribosomal protein S5 domain 2-like"/>
    <property type="match status" value="1"/>
</dbReference>
<sequence>MSPSQVVAERIERLAQKSPEELTNPEALKLARELGPLASWLLKPEVLEKARLELAAYGWPTEEISQYRKPYLPDGPGACWVVAVRKDTCYPALRDSIVLPLRWQEGLSEKPPILPEGLQEVADEVVRELKASRAIAESDQWELHPASDNLFDPGLPFLKGDYSSAWAPLAGALILAANKGKPDHKVWATGAWDRQAGVTRVEGIKEKLAVANEFHATQFFVPASCFEEARQWVRENNWPIEIKTFERSTPRPHEALRPYKLQLRVPASRSDPPEERAATYLDISSDHERRKYYLDCILEDLANELRNQFSKEPEKLQCRYFITIVSDSPELIYLMHFVFRPRKSLILYTQESQSNRRNESYPKLAAEVEEWLKSPEVQEQLGSSQPRVEAFPDGDLEELVPRFRSLVDELLQGDDPRSLVIDVTPGKKIMSIAWTLAAPKGARLVYVDSKFAPAARKPQPFTERLTIFSLDTLSNNDSSV</sequence>
<organism evidence="1 2">
    <name type="scientific">Thermogutta terrifontis</name>
    <dbReference type="NCBI Taxonomy" id="1331910"/>
    <lineage>
        <taxon>Bacteria</taxon>
        <taxon>Pseudomonadati</taxon>
        <taxon>Planctomycetota</taxon>
        <taxon>Planctomycetia</taxon>
        <taxon>Pirellulales</taxon>
        <taxon>Thermoguttaceae</taxon>
        <taxon>Thermogutta</taxon>
    </lineage>
</organism>